<dbReference type="Proteomes" id="UP000321039">
    <property type="component" value="Unassembled WGS sequence"/>
</dbReference>
<dbReference type="RefSeq" id="WP_148070259.1">
    <property type="nucleotide sequence ID" value="NZ_VRZA01000010.1"/>
</dbReference>
<dbReference type="NCBIfam" id="NF033682">
    <property type="entry name" value="retention_LapA"/>
    <property type="match status" value="1"/>
</dbReference>
<evidence type="ECO:0000313" key="2">
    <source>
        <dbReference type="EMBL" id="TXS89567.1"/>
    </source>
</evidence>
<keyword evidence="3" id="KW-1185">Reference proteome</keyword>
<feature type="non-terminal residue" evidence="1">
    <location>
        <position position="116"/>
    </location>
</feature>
<dbReference type="EMBL" id="VRZA01000016">
    <property type="protein sequence ID" value="TXS88896.1"/>
    <property type="molecule type" value="Genomic_DNA"/>
</dbReference>
<name>A0A5C8ZJV8_9GAMM</name>
<protein>
    <submittedName>
        <fullName evidence="1">Retention module-containing protein</fullName>
    </submittedName>
</protein>
<reference evidence="1 3" key="1">
    <citation type="submission" date="2019-08" db="EMBL/GenBank/DDBJ databases">
        <title>Parahaliea maris sp. nov., isolated from the surface seawater.</title>
        <authorList>
            <person name="Liu Y."/>
        </authorList>
    </citation>
    <scope>NUCLEOTIDE SEQUENCE [LARGE SCALE GENOMIC DNA]</scope>
    <source>
        <strain evidence="1 3">HSLHS9</strain>
    </source>
</reference>
<evidence type="ECO:0000313" key="3">
    <source>
        <dbReference type="Proteomes" id="UP000321039"/>
    </source>
</evidence>
<dbReference type="EMBL" id="VRZA01000010">
    <property type="protein sequence ID" value="TXS89567.1"/>
    <property type="molecule type" value="Genomic_DNA"/>
</dbReference>
<evidence type="ECO:0000313" key="1">
    <source>
        <dbReference type="EMBL" id="TXS88896.1"/>
    </source>
</evidence>
<comment type="caution">
    <text evidence="1">The sequence shown here is derived from an EMBL/GenBank/DDBJ whole genome shotgun (WGS) entry which is preliminary data.</text>
</comment>
<dbReference type="AlphaFoldDB" id="A0A5C8ZJV8"/>
<proteinExistence type="predicted"/>
<organism evidence="1 3">
    <name type="scientific">Parahaliea maris</name>
    <dbReference type="NCBI Taxonomy" id="2716870"/>
    <lineage>
        <taxon>Bacteria</taxon>
        <taxon>Pseudomonadati</taxon>
        <taxon>Pseudomonadota</taxon>
        <taxon>Gammaproteobacteria</taxon>
        <taxon>Cellvibrionales</taxon>
        <taxon>Halieaceae</taxon>
        <taxon>Parahaliea</taxon>
    </lineage>
</organism>
<accession>A0A5C8ZJV8</accession>
<gene>
    <name evidence="2" type="ORF">FV139_19975</name>
    <name evidence="1" type="ORF">FV139_20960</name>
</gene>
<sequence length="116" mass="11788">MANVAIANVVAVVGKAFARNEDGELREIRPGDVILEGETVVTPDGAYVELSMMDGEPFVVSGVEEMAITRDLVAARAAGPDEASVEDESIDALLTALEGDGDIGDVLEATAAGAGG</sequence>
<dbReference type="InterPro" id="IPR047777">
    <property type="entry name" value="LapA-like_RM"/>
</dbReference>